<evidence type="ECO:0000259" key="2">
    <source>
        <dbReference type="Pfam" id="PF08327"/>
    </source>
</evidence>
<dbReference type="InterPro" id="IPR023393">
    <property type="entry name" value="START-like_dom_sf"/>
</dbReference>
<proteinExistence type="inferred from homology"/>
<evidence type="ECO:0000313" key="3">
    <source>
        <dbReference type="EMBL" id="REF86385.1"/>
    </source>
</evidence>
<name>A0A3D9YV35_9HYPH</name>
<sequence length="155" mass="17757">MSDFIEKQIELKAPQSRVWQALTDYRQFGAWFRVELVGPFIEGKTTRGRNSSCGNEKMIMEFSVRKIEAESFFSYTWHPYAVRTDVDYSKEPSTLVEFRLAPKAGGTLLSVRESGFDAIPAHRRDEAFRMHEVGWAAQLGNIETYVTSHSEALRA</sequence>
<dbReference type="SUPFAM" id="SSF55961">
    <property type="entry name" value="Bet v1-like"/>
    <property type="match status" value="1"/>
</dbReference>
<dbReference type="InterPro" id="IPR013538">
    <property type="entry name" value="ASHA1/2-like_C"/>
</dbReference>
<dbReference type="Proteomes" id="UP000256900">
    <property type="component" value="Unassembled WGS sequence"/>
</dbReference>
<keyword evidence="4" id="KW-1185">Reference proteome</keyword>
<evidence type="ECO:0000313" key="4">
    <source>
        <dbReference type="Proteomes" id="UP000256900"/>
    </source>
</evidence>
<protein>
    <submittedName>
        <fullName evidence="3">Uncharacterized protein YndB with AHSA1/START domain</fullName>
    </submittedName>
</protein>
<comment type="similarity">
    <text evidence="1">Belongs to the AHA1 family.</text>
</comment>
<comment type="caution">
    <text evidence="3">The sequence shown here is derived from an EMBL/GenBank/DDBJ whole genome shotgun (WGS) entry which is preliminary data.</text>
</comment>
<dbReference type="OrthoDB" id="9800600at2"/>
<dbReference type="AlphaFoldDB" id="A0A3D9YV35"/>
<reference evidence="3 4" key="1">
    <citation type="submission" date="2018-08" db="EMBL/GenBank/DDBJ databases">
        <title>Genomic Encyclopedia of Type Strains, Phase IV (KMG-IV): sequencing the most valuable type-strain genomes for metagenomic binning, comparative biology and taxonomic classification.</title>
        <authorList>
            <person name="Goeker M."/>
        </authorList>
    </citation>
    <scope>NUCLEOTIDE SEQUENCE [LARGE SCALE GENOMIC DNA]</scope>
    <source>
        <strain evidence="3 4">BW863</strain>
    </source>
</reference>
<evidence type="ECO:0000256" key="1">
    <source>
        <dbReference type="ARBA" id="ARBA00006817"/>
    </source>
</evidence>
<gene>
    <name evidence="3" type="ORF">DES32_2437</name>
</gene>
<dbReference type="Pfam" id="PF08327">
    <property type="entry name" value="AHSA1"/>
    <property type="match status" value="1"/>
</dbReference>
<dbReference type="EMBL" id="QUMO01000003">
    <property type="protein sequence ID" value="REF86385.1"/>
    <property type="molecule type" value="Genomic_DNA"/>
</dbReference>
<dbReference type="CDD" id="cd08898">
    <property type="entry name" value="SRPBCC_CalC_Aha1-like_5"/>
    <property type="match status" value="1"/>
</dbReference>
<organism evidence="3 4">
    <name type="scientific">Methylovirgula ligni</name>
    <dbReference type="NCBI Taxonomy" id="569860"/>
    <lineage>
        <taxon>Bacteria</taxon>
        <taxon>Pseudomonadati</taxon>
        <taxon>Pseudomonadota</taxon>
        <taxon>Alphaproteobacteria</taxon>
        <taxon>Hyphomicrobiales</taxon>
        <taxon>Beijerinckiaceae</taxon>
        <taxon>Methylovirgula</taxon>
    </lineage>
</organism>
<feature type="domain" description="Activator of Hsp90 ATPase homologue 1/2-like C-terminal" evidence="2">
    <location>
        <begin position="12"/>
        <end position="146"/>
    </location>
</feature>
<dbReference type="Gene3D" id="3.30.530.20">
    <property type="match status" value="1"/>
</dbReference>
<dbReference type="RefSeq" id="WP_115836931.1">
    <property type="nucleotide sequence ID" value="NZ_CP025086.1"/>
</dbReference>
<accession>A0A3D9YV35</accession>